<dbReference type="Pfam" id="PF08145">
    <property type="entry name" value="BOP1NT"/>
    <property type="match status" value="1"/>
</dbReference>
<organism evidence="10 11">
    <name type="scientific">Olpidium bornovanus</name>
    <dbReference type="NCBI Taxonomy" id="278681"/>
    <lineage>
        <taxon>Eukaryota</taxon>
        <taxon>Fungi</taxon>
        <taxon>Fungi incertae sedis</taxon>
        <taxon>Olpidiomycota</taxon>
        <taxon>Olpidiomycotina</taxon>
        <taxon>Olpidiomycetes</taxon>
        <taxon>Olpidiales</taxon>
        <taxon>Olpidiaceae</taxon>
        <taxon>Olpidium</taxon>
    </lineage>
</organism>
<dbReference type="InterPro" id="IPR001680">
    <property type="entry name" value="WD40_rpt"/>
</dbReference>
<protein>
    <recommendedName>
        <fullName evidence="6">Ribosome biogenesis protein ERB1</fullName>
    </recommendedName>
    <alternativeName>
        <fullName evidence="6">Eukaryotic ribosome biogenesis protein 1</fullName>
    </alternativeName>
</protein>
<dbReference type="InterPro" id="IPR028598">
    <property type="entry name" value="BOP1/Erb1"/>
</dbReference>
<evidence type="ECO:0000256" key="7">
    <source>
        <dbReference type="PROSITE-ProRule" id="PRU00221"/>
    </source>
</evidence>
<evidence type="ECO:0000256" key="8">
    <source>
        <dbReference type="SAM" id="MobiDB-lite"/>
    </source>
</evidence>
<dbReference type="GO" id="GO:0030687">
    <property type="term" value="C:preribosome, large subunit precursor"/>
    <property type="evidence" value="ECO:0007669"/>
    <property type="project" value="UniProtKB-UniRule"/>
</dbReference>
<dbReference type="Pfam" id="PF00400">
    <property type="entry name" value="WD40"/>
    <property type="match status" value="4"/>
</dbReference>
<evidence type="ECO:0000313" key="11">
    <source>
        <dbReference type="Proteomes" id="UP000673691"/>
    </source>
</evidence>
<dbReference type="Proteomes" id="UP000673691">
    <property type="component" value="Unassembled WGS sequence"/>
</dbReference>
<proteinExistence type="inferred from homology"/>
<evidence type="ECO:0000256" key="1">
    <source>
        <dbReference type="ARBA" id="ARBA00022517"/>
    </source>
</evidence>
<dbReference type="GO" id="GO:0005654">
    <property type="term" value="C:nucleoplasm"/>
    <property type="evidence" value="ECO:0007669"/>
    <property type="project" value="UniProtKB-SubCell"/>
</dbReference>
<evidence type="ECO:0000259" key="9">
    <source>
        <dbReference type="SMART" id="SM01035"/>
    </source>
</evidence>
<feature type="compositionally biased region" description="Polar residues" evidence="8">
    <location>
        <begin position="185"/>
        <end position="194"/>
    </location>
</feature>
<keyword evidence="2 6" id="KW-0698">rRNA processing</keyword>
<dbReference type="PROSITE" id="PS50082">
    <property type="entry name" value="WD_REPEATS_2"/>
    <property type="match status" value="2"/>
</dbReference>
<dbReference type="PROSITE" id="PS50294">
    <property type="entry name" value="WD_REPEATS_REGION"/>
    <property type="match status" value="2"/>
</dbReference>
<evidence type="ECO:0000313" key="10">
    <source>
        <dbReference type="EMBL" id="KAG5457948.1"/>
    </source>
</evidence>
<dbReference type="SMART" id="SM00320">
    <property type="entry name" value="WD40"/>
    <property type="match status" value="5"/>
</dbReference>
<feature type="region of interest" description="Disordered" evidence="8">
    <location>
        <begin position="1"/>
        <end position="296"/>
    </location>
</feature>
<accession>A0A8H7ZQT3</accession>
<feature type="compositionally biased region" description="Low complexity" evidence="8">
    <location>
        <begin position="120"/>
        <end position="131"/>
    </location>
</feature>
<comment type="function">
    <text evidence="6">Component of the NOP7 complex, which is required for maturation of the 25S and 5.8S ribosomal RNAs and formation of the 60S ribosome.</text>
</comment>
<gene>
    <name evidence="6" type="primary">ERB1</name>
    <name evidence="10" type="ORF">BJ554DRAFT_1928</name>
</gene>
<evidence type="ECO:0000256" key="3">
    <source>
        <dbReference type="ARBA" id="ARBA00022574"/>
    </source>
</evidence>
<dbReference type="EMBL" id="JAEFCI010009222">
    <property type="protein sequence ID" value="KAG5457948.1"/>
    <property type="molecule type" value="Genomic_DNA"/>
</dbReference>
<feature type="repeat" description="WD" evidence="7">
    <location>
        <begin position="637"/>
        <end position="678"/>
    </location>
</feature>
<dbReference type="PANTHER" id="PTHR17605">
    <property type="entry name" value="RIBOSOME BIOGENESIS PROTEIN BOP1 BLOCK OF PROLIFERATION 1 PROTEIN"/>
    <property type="match status" value="1"/>
</dbReference>
<name>A0A8H7ZQT3_9FUNG</name>
<dbReference type="HAMAP" id="MF_03027">
    <property type="entry name" value="BOP1"/>
    <property type="match status" value="1"/>
</dbReference>
<evidence type="ECO:0000256" key="2">
    <source>
        <dbReference type="ARBA" id="ARBA00022552"/>
    </source>
</evidence>
<evidence type="ECO:0000256" key="4">
    <source>
        <dbReference type="ARBA" id="ARBA00022737"/>
    </source>
</evidence>
<feature type="compositionally biased region" description="Basic and acidic residues" evidence="8">
    <location>
        <begin position="17"/>
        <end position="29"/>
    </location>
</feature>
<dbReference type="InterPro" id="IPR019775">
    <property type="entry name" value="WD40_repeat_CS"/>
</dbReference>
<dbReference type="SUPFAM" id="SSF50978">
    <property type="entry name" value="WD40 repeat-like"/>
    <property type="match status" value="1"/>
</dbReference>
<comment type="subunit">
    <text evidence="6">Component of the NOP7 complex, composed of ERB1, NOP7 and YTM1. Within the NOP7 complex ERB1 appears to interact directly with NOP7 and YTM1. The NOP7 complex also associates with the 66S pre-ribosome.</text>
</comment>
<dbReference type="GO" id="GO:0000463">
    <property type="term" value="P:maturation of LSU-rRNA from tricistronic rRNA transcript (SSU-rRNA, 5.8S rRNA, LSU-rRNA)"/>
    <property type="evidence" value="ECO:0007669"/>
    <property type="project" value="UniProtKB-UniRule"/>
</dbReference>
<feature type="compositionally biased region" description="Low complexity" evidence="8">
    <location>
        <begin position="173"/>
        <end position="184"/>
    </location>
</feature>
<comment type="similarity">
    <text evidence="6">Belongs to the WD repeat BOP1/ERB1 family.</text>
</comment>
<feature type="compositionally biased region" description="Acidic residues" evidence="8">
    <location>
        <begin position="211"/>
        <end position="256"/>
    </location>
</feature>
<dbReference type="PROSITE" id="PS00678">
    <property type="entry name" value="WD_REPEATS_1"/>
    <property type="match status" value="1"/>
</dbReference>
<dbReference type="AlphaFoldDB" id="A0A8H7ZQT3"/>
<feature type="compositionally biased region" description="Basic and acidic residues" evidence="8">
    <location>
        <begin position="69"/>
        <end position="91"/>
    </location>
</feature>
<keyword evidence="3 7" id="KW-0853">WD repeat</keyword>
<dbReference type="GO" id="GO:0043021">
    <property type="term" value="F:ribonucleoprotein complex binding"/>
    <property type="evidence" value="ECO:0007669"/>
    <property type="project" value="UniProtKB-UniRule"/>
</dbReference>
<dbReference type="InterPro" id="IPR036322">
    <property type="entry name" value="WD40_repeat_dom_sf"/>
</dbReference>
<evidence type="ECO:0000256" key="6">
    <source>
        <dbReference type="HAMAP-Rule" id="MF_03027"/>
    </source>
</evidence>
<dbReference type="SMART" id="SM01035">
    <property type="entry name" value="BOP1NT"/>
    <property type="match status" value="1"/>
</dbReference>
<keyword evidence="5 6" id="KW-0539">Nucleus</keyword>
<reference evidence="10 11" key="1">
    <citation type="journal article" name="Sci. Rep.">
        <title>Genome-scale phylogenetic analyses confirm Olpidium as the closest living zoosporic fungus to the non-flagellated, terrestrial fungi.</title>
        <authorList>
            <person name="Chang Y."/>
            <person name="Rochon D."/>
            <person name="Sekimoto S."/>
            <person name="Wang Y."/>
            <person name="Chovatia M."/>
            <person name="Sandor L."/>
            <person name="Salamov A."/>
            <person name="Grigoriev I.V."/>
            <person name="Stajich J.E."/>
            <person name="Spatafora J.W."/>
        </authorList>
    </citation>
    <scope>NUCLEOTIDE SEQUENCE [LARGE SCALE GENOMIC DNA]</scope>
    <source>
        <strain evidence="10">S191</strain>
    </source>
</reference>
<dbReference type="Gene3D" id="2.130.10.10">
    <property type="entry name" value="YVTN repeat-like/Quinoprotein amine dehydrogenase"/>
    <property type="match status" value="1"/>
</dbReference>
<evidence type="ECO:0000256" key="5">
    <source>
        <dbReference type="ARBA" id="ARBA00023242"/>
    </source>
</evidence>
<feature type="compositionally biased region" description="Low complexity" evidence="8">
    <location>
        <begin position="1"/>
        <end position="11"/>
    </location>
</feature>
<feature type="compositionally biased region" description="Acidic residues" evidence="8">
    <location>
        <begin position="274"/>
        <end position="294"/>
    </location>
</feature>
<comment type="caution">
    <text evidence="10">The sequence shown here is derived from an EMBL/GenBank/DDBJ whole genome shotgun (WGS) entry which is preliminary data.</text>
</comment>
<keyword evidence="4" id="KW-0677">Repeat</keyword>
<dbReference type="InterPro" id="IPR012953">
    <property type="entry name" value="BOP1_N_dom"/>
</dbReference>
<dbReference type="PANTHER" id="PTHR17605:SF0">
    <property type="entry name" value="RIBOSOME BIOGENESIS PROTEIN BOP1"/>
    <property type="match status" value="1"/>
</dbReference>
<keyword evidence="11" id="KW-1185">Reference proteome</keyword>
<comment type="subcellular location">
    <subcellularLocation>
        <location evidence="6">Nucleus</location>
        <location evidence="6">Nucleolus</location>
    </subcellularLocation>
    <subcellularLocation>
        <location evidence="6">Nucleus</location>
        <location evidence="6">Nucleoplasm</location>
    </subcellularLocation>
</comment>
<sequence length="942" mass="103033">MPPSPASSVPPARRRPRDVVRHGVWKEGAVEAAPKGRGVLPAAAPARKRADAPRASPDGARVAKAPPAAEEKRALPRRPKQDAGHEEEPQVRQRGKGRRPSDASCAARKAGAAVAPQRPKPASKASVAAAPRQPTGASKTIVAAAPQRPEGASKTTVAVAPQRSEGASKTTVAAAPSRAKAPAPQQKSAGTDSGSAVAARPRKRSAAPREEDAEGAASSDDDQDFPEDFAIDMGSDSDEDEAADTTAVDDYDDEDERQSLPGEDSDATFAGSGADDDLPGDSLSDSEEERDEDESFRWGSGALWTVPVRVGRCAPGGRVFELTLSGIPATRKATGDYLKSSLATRTTNTVGNIPMEWYDELPHIGYDRDGKRILKPATKDELEAFLANVDDADGWRTVHDRLGGKDVVLNDEELDIIRRLYNQQFTDANYDPYAPWVDFFSSKTMETPLSSAPEPKRRFVPSKWEAKTESGEAADPVGCSFPQGMKIVRAIRQGRIVRGKPRVPPKPKFYDLWGLSGGDHDASAKKANHPMHVPAPKVKLPDHAESYNPPSEYLLTEEELKEWEEADPEDRERNFVPAKYDNLRSVPAYSKFINDMFERCLDLYMCPRMNIDPESLIPKLPDPRDLEPFPRYLAVTYRGHTRRIRCLSVDPSGLWLATGSDDGDVRMWELATGRCVRVWHTGDEPVQAFAEKFVAAGFALSSQPSAASVGKSTASTWSRPTSQQESEGWRAVVRVVRGVIKQLAWHKKGDYFLSTAPDGEELHVMTRKTTISKHLTQSPFKKAKGLVQKALFHPTKPLLFVAVSSSYLRNSDSWISSMDIHPSGDHLLVGSYDRRGAWFDLDLSPRPYKTLMHHSAAVRSVAYASRSGYPLFATASDDGSVQVFHGQVFADLLQNPLLVPVRRIRGAHEIGDDKLGVLDCQWHPSQPWLLTAGADGLAKLWS</sequence>
<dbReference type="InterPro" id="IPR015943">
    <property type="entry name" value="WD40/YVTN_repeat-like_dom_sf"/>
</dbReference>
<dbReference type="GO" id="GO:0000466">
    <property type="term" value="P:maturation of 5.8S rRNA from tricistronic rRNA transcript (SSU-rRNA, 5.8S rRNA, LSU-rRNA)"/>
    <property type="evidence" value="ECO:0007669"/>
    <property type="project" value="UniProtKB-UniRule"/>
</dbReference>
<dbReference type="GO" id="GO:0070545">
    <property type="term" value="C:PeBoW complex"/>
    <property type="evidence" value="ECO:0007669"/>
    <property type="project" value="TreeGrafter"/>
</dbReference>
<feature type="repeat" description="WD" evidence="7">
    <location>
        <begin position="910"/>
        <end position="942"/>
    </location>
</feature>
<keyword evidence="1 6" id="KW-0690">Ribosome biogenesis</keyword>
<feature type="domain" description="BOP1 N-terminal" evidence="9">
    <location>
        <begin position="358"/>
        <end position="630"/>
    </location>
</feature>
<dbReference type="OrthoDB" id="5571054at2759"/>